<organism evidence="11 12">
    <name type="scientific">Rhizoctonia solani</name>
    <dbReference type="NCBI Taxonomy" id="456999"/>
    <lineage>
        <taxon>Eukaryota</taxon>
        <taxon>Fungi</taxon>
        <taxon>Dikarya</taxon>
        <taxon>Basidiomycota</taxon>
        <taxon>Agaricomycotina</taxon>
        <taxon>Agaricomycetes</taxon>
        <taxon>Cantharellales</taxon>
        <taxon>Ceratobasidiaceae</taxon>
        <taxon>Rhizoctonia</taxon>
    </lineage>
</organism>
<dbReference type="Proteomes" id="UP000663888">
    <property type="component" value="Unassembled WGS sequence"/>
</dbReference>
<dbReference type="GO" id="GO:0005793">
    <property type="term" value="C:endoplasmic reticulum-Golgi intermediate compartment"/>
    <property type="evidence" value="ECO:0007669"/>
    <property type="project" value="UniProtKB-UniRule"/>
</dbReference>
<evidence type="ECO:0000256" key="8">
    <source>
        <dbReference type="ARBA" id="ARBA00023136"/>
    </source>
</evidence>
<dbReference type="GO" id="GO:0015031">
    <property type="term" value="P:protein transport"/>
    <property type="evidence" value="ECO:0007669"/>
    <property type="project" value="UniProtKB-KW"/>
</dbReference>
<sequence>MSYYPQPSTSYSPPPLQHPIPTHPPTAPPEPPATPGSPSGYMRFTSNPASPGQQYAQTSGYNNPQYGQSQWQSFGAVPAGVGAVPVPGTQQIPHGQPGQPGVAPGFSIPSAWGMNDATAQMGVQLGRSAVAAGQDYMEKNFGQHLLPLSMLKHQFNVSNHYVLKKLQLVLFPWRHKPWTRRIQHSADAQDGPPRYAPPRDDLNSPDLYIPAMALVTYVLVAAVKKGLKGRFEPEVLGLTASKALAIVVVECAVVRLGCYFLSIQSTGQFIDLLAFGGYKFVGIIVTLIAGMLHSGNLLYWTVFVYCFLANAFFLLRSLRSVVLPDPSVSHSAPLTHGQRSLRVQFLFVLAMLQIAYMGVLVRV</sequence>
<dbReference type="OrthoDB" id="1111734at2759"/>
<dbReference type="GO" id="GO:0005789">
    <property type="term" value="C:endoplasmic reticulum membrane"/>
    <property type="evidence" value="ECO:0007669"/>
    <property type="project" value="UniProtKB-SubCell"/>
</dbReference>
<accession>A0A8H2X725</accession>
<keyword evidence="6 9" id="KW-1133">Transmembrane helix</keyword>
<name>A0A8H2X725_9AGAM</name>
<evidence type="ECO:0000256" key="3">
    <source>
        <dbReference type="ARBA" id="ARBA00022692"/>
    </source>
</evidence>
<comment type="subcellular location">
    <subcellularLocation>
        <location evidence="9">Endoplasmic reticulum membrane</location>
        <topology evidence="9">Multi-pass membrane protein</topology>
    </subcellularLocation>
    <subcellularLocation>
        <location evidence="9">Golgi apparatus membrane</location>
        <topology evidence="9">Multi-pass membrane protein</topology>
    </subcellularLocation>
</comment>
<dbReference type="Pfam" id="PF03878">
    <property type="entry name" value="YIF1"/>
    <property type="match status" value="1"/>
</dbReference>
<keyword evidence="5 9" id="KW-0653">Protein transport</keyword>
<evidence type="ECO:0000256" key="4">
    <source>
        <dbReference type="ARBA" id="ARBA00022824"/>
    </source>
</evidence>
<evidence type="ECO:0000313" key="12">
    <source>
        <dbReference type="Proteomes" id="UP000663888"/>
    </source>
</evidence>
<evidence type="ECO:0000256" key="9">
    <source>
        <dbReference type="RuleBase" id="RU368073"/>
    </source>
</evidence>
<dbReference type="EMBL" id="CAJMWX010000399">
    <property type="protein sequence ID" value="CAE6415875.1"/>
    <property type="molecule type" value="Genomic_DNA"/>
</dbReference>
<feature type="transmembrane region" description="Helical" evidence="9">
    <location>
        <begin position="297"/>
        <end position="315"/>
    </location>
</feature>
<feature type="compositionally biased region" description="Low complexity" evidence="10">
    <location>
        <begin position="1"/>
        <end position="11"/>
    </location>
</feature>
<keyword evidence="7 9" id="KW-0333">Golgi apparatus</keyword>
<proteinExistence type="inferred from homology"/>
<feature type="transmembrane region" description="Helical" evidence="9">
    <location>
        <begin position="243"/>
        <end position="263"/>
    </location>
</feature>
<dbReference type="AlphaFoldDB" id="A0A8H2X725"/>
<evidence type="ECO:0000256" key="10">
    <source>
        <dbReference type="SAM" id="MobiDB-lite"/>
    </source>
</evidence>
<evidence type="ECO:0000256" key="7">
    <source>
        <dbReference type="ARBA" id="ARBA00023034"/>
    </source>
</evidence>
<dbReference type="GO" id="GO:0006888">
    <property type="term" value="P:endoplasmic reticulum to Golgi vesicle-mediated transport"/>
    <property type="evidence" value="ECO:0007669"/>
    <property type="project" value="UniProtKB-UniRule"/>
</dbReference>
<keyword evidence="2 9" id="KW-0813">Transport</keyword>
<dbReference type="InterPro" id="IPR005578">
    <property type="entry name" value="Yif1_fam"/>
</dbReference>
<feature type="region of interest" description="Disordered" evidence="10">
    <location>
        <begin position="1"/>
        <end position="67"/>
    </location>
</feature>
<feature type="compositionally biased region" description="Pro residues" evidence="10">
    <location>
        <begin position="12"/>
        <end position="35"/>
    </location>
</feature>
<evidence type="ECO:0000313" key="11">
    <source>
        <dbReference type="EMBL" id="CAE6415875.1"/>
    </source>
</evidence>
<dbReference type="PANTHER" id="PTHR14083:SF0">
    <property type="entry name" value="YIP1D-INTERACTING FACTOR 1, ISOFORM C"/>
    <property type="match status" value="1"/>
</dbReference>
<keyword evidence="4 9" id="KW-0256">Endoplasmic reticulum</keyword>
<comment type="similarity">
    <text evidence="1 9">Belongs to the YIF1 family.</text>
</comment>
<reference evidence="11" key="1">
    <citation type="submission" date="2021-01" db="EMBL/GenBank/DDBJ databases">
        <authorList>
            <person name="Kaushik A."/>
        </authorList>
    </citation>
    <scope>NUCLEOTIDE SEQUENCE</scope>
    <source>
        <strain evidence="11">AG4-R118</strain>
    </source>
</reference>
<evidence type="ECO:0000256" key="5">
    <source>
        <dbReference type="ARBA" id="ARBA00022927"/>
    </source>
</evidence>
<evidence type="ECO:0000256" key="6">
    <source>
        <dbReference type="ARBA" id="ARBA00022989"/>
    </source>
</evidence>
<evidence type="ECO:0000256" key="2">
    <source>
        <dbReference type="ARBA" id="ARBA00022448"/>
    </source>
</evidence>
<feature type="transmembrane region" description="Helical" evidence="9">
    <location>
        <begin position="343"/>
        <end position="361"/>
    </location>
</feature>
<comment type="function">
    <text evidence="9">Has a role in transport between endoplasmic reticulum and Golgi.</text>
</comment>
<comment type="caution">
    <text evidence="11">The sequence shown here is derived from an EMBL/GenBank/DDBJ whole genome shotgun (WGS) entry which is preliminary data.</text>
</comment>
<gene>
    <name evidence="11" type="ORF">RDB_LOCUS17038</name>
</gene>
<evidence type="ECO:0000256" key="1">
    <source>
        <dbReference type="ARBA" id="ARBA00009727"/>
    </source>
</evidence>
<keyword evidence="8 9" id="KW-0472">Membrane</keyword>
<feature type="transmembrane region" description="Helical" evidence="9">
    <location>
        <begin position="269"/>
        <end position="290"/>
    </location>
</feature>
<feature type="transmembrane region" description="Helical" evidence="9">
    <location>
        <begin position="207"/>
        <end position="223"/>
    </location>
</feature>
<keyword evidence="3 9" id="KW-0812">Transmembrane</keyword>
<feature type="compositionally biased region" description="Polar residues" evidence="10">
    <location>
        <begin position="44"/>
        <end position="67"/>
    </location>
</feature>
<protein>
    <recommendedName>
        <fullName evidence="9">Protein YIF1</fullName>
    </recommendedName>
</protein>
<dbReference type="PANTHER" id="PTHR14083">
    <property type="entry name" value="YIP1 INTERACTING FACTOR HOMOLOG YIF1 PROTEIN"/>
    <property type="match status" value="1"/>
</dbReference>
<dbReference type="GO" id="GO:0000139">
    <property type="term" value="C:Golgi membrane"/>
    <property type="evidence" value="ECO:0007669"/>
    <property type="project" value="UniProtKB-SubCell"/>
</dbReference>
<dbReference type="GO" id="GO:0030134">
    <property type="term" value="C:COPII-coated ER to Golgi transport vesicle"/>
    <property type="evidence" value="ECO:0007669"/>
    <property type="project" value="TreeGrafter"/>
</dbReference>